<sequence>MDASSRMGPRPRRHERELLTFCVTTRWVRSPTSYPPRRVIPVHSGSEIRELPRFLALTGVCGDSAPTLRCRSSENDEANLFRAGGETVPCRLADFKAIVTLPSPPESSSKLTTETCSGMGSFRDAFTSGKALYILRVHLAFSEAGYYAAYQYIVLRVHNRFSDFTFTVSIFRL</sequence>
<proteinExistence type="predicted"/>
<gene>
    <name evidence="1" type="ORF">F2P81_015680</name>
</gene>
<evidence type="ECO:0000313" key="1">
    <source>
        <dbReference type="EMBL" id="KAF0031125.1"/>
    </source>
</evidence>
<dbReference type="AlphaFoldDB" id="A0A6A4SF07"/>
<dbReference type="EMBL" id="VEVO01000014">
    <property type="protein sequence ID" value="KAF0031125.1"/>
    <property type="molecule type" value="Genomic_DNA"/>
</dbReference>
<comment type="caution">
    <text evidence="1">The sequence shown here is derived from an EMBL/GenBank/DDBJ whole genome shotgun (WGS) entry which is preliminary data.</text>
</comment>
<protein>
    <submittedName>
        <fullName evidence="1">Uncharacterized protein</fullName>
    </submittedName>
</protein>
<evidence type="ECO:0000313" key="2">
    <source>
        <dbReference type="Proteomes" id="UP000438429"/>
    </source>
</evidence>
<reference evidence="1 2" key="1">
    <citation type="submission" date="2019-06" db="EMBL/GenBank/DDBJ databases">
        <title>Draft genomes of female and male turbot (Scophthalmus maximus).</title>
        <authorList>
            <person name="Xu H."/>
            <person name="Xu X.-W."/>
            <person name="Shao C."/>
            <person name="Chen S."/>
        </authorList>
    </citation>
    <scope>NUCLEOTIDE SEQUENCE [LARGE SCALE GENOMIC DNA]</scope>
    <source>
        <strain evidence="1">Ysfricsl-2016a</strain>
        <tissue evidence="1">Blood</tissue>
    </source>
</reference>
<accession>A0A6A4SF07</accession>
<name>A0A6A4SF07_SCOMX</name>
<organism evidence="1 2">
    <name type="scientific">Scophthalmus maximus</name>
    <name type="common">Turbot</name>
    <name type="synonym">Psetta maxima</name>
    <dbReference type="NCBI Taxonomy" id="52904"/>
    <lineage>
        <taxon>Eukaryota</taxon>
        <taxon>Metazoa</taxon>
        <taxon>Chordata</taxon>
        <taxon>Craniata</taxon>
        <taxon>Vertebrata</taxon>
        <taxon>Euteleostomi</taxon>
        <taxon>Actinopterygii</taxon>
        <taxon>Neopterygii</taxon>
        <taxon>Teleostei</taxon>
        <taxon>Neoteleostei</taxon>
        <taxon>Acanthomorphata</taxon>
        <taxon>Carangaria</taxon>
        <taxon>Pleuronectiformes</taxon>
        <taxon>Pleuronectoidei</taxon>
        <taxon>Scophthalmidae</taxon>
        <taxon>Scophthalmus</taxon>
    </lineage>
</organism>
<dbReference type="Proteomes" id="UP000438429">
    <property type="component" value="Unassembled WGS sequence"/>
</dbReference>